<feature type="domain" description="Secretion system C-terminal sorting" evidence="1">
    <location>
        <begin position="52"/>
        <end position="127"/>
    </location>
</feature>
<name>A0A7V3E810_9BACT</name>
<dbReference type="InterPro" id="IPR026444">
    <property type="entry name" value="Secre_tail"/>
</dbReference>
<dbReference type="AlphaFoldDB" id="A0A7V3E810"/>
<dbReference type="EMBL" id="DSUJ01000011">
    <property type="protein sequence ID" value="HFI92525.1"/>
    <property type="molecule type" value="Genomic_DNA"/>
</dbReference>
<proteinExistence type="predicted"/>
<reference evidence="2" key="1">
    <citation type="journal article" date="2020" name="mSystems">
        <title>Genome- and Community-Level Interaction Insights into Carbon Utilization and Element Cycling Functions of Hydrothermarchaeota in Hydrothermal Sediment.</title>
        <authorList>
            <person name="Zhou Z."/>
            <person name="Liu Y."/>
            <person name="Xu W."/>
            <person name="Pan J."/>
            <person name="Luo Z.H."/>
            <person name="Li M."/>
        </authorList>
    </citation>
    <scope>NUCLEOTIDE SEQUENCE [LARGE SCALE GENOMIC DNA]</scope>
    <source>
        <strain evidence="2">SpSt-479</strain>
    </source>
</reference>
<gene>
    <name evidence="2" type="ORF">ENS31_13490</name>
</gene>
<sequence>MPRPAGMVFDSNGNLFITSLSQDNILKVTNLPVSVADEKNFSLEGFTLEQNYPNPFNPTTRISWQSPVNSQQTLKVYDVLGNEVATLVDEFREAGRYEIEFDASKLSSGIYLYQLQAGSYIETKKMILLQ</sequence>
<accession>A0A7V3E810</accession>
<dbReference type="Gene3D" id="2.60.40.4070">
    <property type="match status" value="1"/>
</dbReference>
<dbReference type="Pfam" id="PF18962">
    <property type="entry name" value="Por_Secre_tail"/>
    <property type="match status" value="1"/>
</dbReference>
<dbReference type="NCBIfam" id="TIGR04183">
    <property type="entry name" value="Por_Secre_tail"/>
    <property type="match status" value="1"/>
</dbReference>
<comment type="caution">
    <text evidence="2">The sequence shown here is derived from an EMBL/GenBank/DDBJ whole genome shotgun (WGS) entry which is preliminary data.</text>
</comment>
<evidence type="ECO:0000259" key="1">
    <source>
        <dbReference type="Pfam" id="PF18962"/>
    </source>
</evidence>
<evidence type="ECO:0000313" key="2">
    <source>
        <dbReference type="EMBL" id="HFI92525.1"/>
    </source>
</evidence>
<protein>
    <submittedName>
        <fullName evidence="2">T9SS type A sorting domain-containing protein</fullName>
    </submittedName>
</protein>
<organism evidence="2">
    <name type="scientific">Ignavibacterium album</name>
    <dbReference type="NCBI Taxonomy" id="591197"/>
    <lineage>
        <taxon>Bacteria</taxon>
        <taxon>Pseudomonadati</taxon>
        <taxon>Ignavibacteriota</taxon>
        <taxon>Ignavibacteria</taxon>
        <taxon>Ignavibacteriales</taxon>
        <taxon>Ignavibacteriaceae</taxon>
        <taxon>Ignavibacterium</taxon>
    </lineage>
</organism>